<keyword evidence="1" id="KW-1133">Transmembrane helix</keyword>
<dbReference type="PANTHER" id="PTHR40763">
    <property type="entry name" value="MEMBRANE PROTEIN-RELATED"/>
    <property type="match status" value="1"/>
</dbReference>
<evidence type="ECO:0000313" key="3">
    <source>
        <dbReference type="EMBL" id="CAA9537962.1"/>
    </source>
</evidence>
<dbReference type="EMBL" id="CADCWC010000238">
    <property type="protein sequence ID" value="CAA9537962.1"/>
    <property type="molecule type" value="Genomic_DNA"/>
</dbReference>
<keyword evidence="1" id="KW-0472">Membrane</keyword>
<proteinExistence type="predicted"/>
<protein>
    <recommendedName>
        <fullName evidence="2">DUF1707 domain-containing protein</fullName>
    </recommendedName>
</protein>
<sequence length="138" mass="14963">MSDAETDRREGLEVRASNAERDRVVDRLGAHFAAGRLTTDELAERLDAAHAARTRADLARLEHDLPMPAVARAVRRRPAHGLVAARGALVPVGVVLLTVLVVATGGFPWPLFLLFAAGPFSPCRRGRMRPERVLSAGR</sequence>
<evidence type="ECO:0000259" key="2">
    <source>
        <dbReference type="Pfam" id="PF08044"/>
    </source>
</evidence>
<reference evidence="3" key="1">
    <citation type="submission" date="2020-02" db="EMBL/GenBank/DDBJ databases">
        <authorList>
            <person name="Meier V. D."/>
        </authorList>
    </citation>
    <scope>NUCLEOTIDE SEQUENCE</scope>
    <source>
        <strain evidence="3">AVDCRST_MAG79</strain>
    </source>
</reference>
<evidence type="ECO:0000256" key="1">
    <source>
        <dbReference type="SAM" id="Phobius"/>
    </source>
</evidence>
<accession>A0A6J4U4K3</accession>
<feature type="domain" description="DUF1707" evidence="2">
    <location>
        <begin position="14"/>
        <end position="66"/>
    </location>
</feature>
<name>A0A6J4U4K3_9ACTN</name>
<feature type="transmembrane region" description="Helical" evidence="1">
    <location>
        <begin position="82"/>
        <end position="101"/>
    </location>
</feature>
<keyword evidence="1" id="KW-0812">Transmembrane</keyword>
<dbReference type="InterPro" id="IPR012551">
    <property type="entry name" value="DUF1707_SHOCT-like"/>
</dbReference>
<gene>
    <name evidence="3" type="ORF">AVDCRST_MAG79-1563</name>
</gene>
<dbReference type="PANTHER" id="PTHR40763:SF4">
    <property type="entry name" value="DUF1707 DOMAIN-CONTAINING PROTEIN"/>
    <property type="match status" value="1"/>
</dbReference>
<dbReference type="AlphaFoldDB" id="A0A6J4U4K3"/>
<dbReference type="Pfam" id="PF08044">
    <property type="entry name" value="DUF1707"/>
    <property type="match status" value="1"/>
</dbReference>
<organism evidence="3">
    <name type="scientific">uncultured Thermoleophilia bacterium</name>
    <dbReference type="NCBI Taxonomy" id="1497501"/>
    <lineage>
        <taxon>Bacteria</taxon>
        <taxon>Bacillati</taxon>
        <taxon>Actinomycetota</taxon>
        <taxon>Thermoleophilia</taxon>
        <taxon>environmental samples</taxon>
    </lineage>
</organism>